<keyword evidence="8" id="KW-0479">Metal-binding</keyword>
<dbReference type="Pfam" id="PF00533">
    <property type="entry name" value="BRCT"/>
    <property type="match status" value="1"/>
</dbReference>
<dbReference type="PROSITE" id="PS50173">
    <property type="entry name" value="UMUC"/>
    <property type="match status" value="1"/>
</dbReference>
<evidence type="ECO:0000256" key="14">
    <source>
        <dbReference type="SAM" id="MobiDB-lite"/>
    </source>
</evidence>
<dbReference type="InterPro" id="IPR043128">
    <property type="entry name" value="Rev_trsase/Diguanyl_cyclase"/>
</dbReference>
<evidence type="ECO:0000256" key="5">
    <source>
        <dbReference type="ARBA" id="ARBA00022634"/>
    </source>
</evidence>
<dbReference type="Pfam" id="PF00817">
    <property type="entry name" value="IMS"/>
    <property type="match status" value="1"/>
</dbReference>
<feature type="region of interest" description="Disordered" evidence="14">
    <location>
        <begin position="39"/>
        <end position="64"/>
    </location>
</feature>
<dbReference type="GO" id="GO:0042276">
    <property type="term" value="P:error-prone translesion synthesis"/>
    <property type="evidence" value="ECO:0007669"/>
    <property type="project" value="TreeGrafter"/>
</dbReference>
<dbReference type="InterPro" id="IPR053848">
    <property type="entry name" value="IMS_HHH_1"/>
</dbReference>
<dbReference type="PANTHER" id="PTHR45990">
    <property type="entry name" value="DNA REPAIR PROTEIN REV1"/>
    <property type="match status" value="1"/>
</dbReference>
<dbReference type="Gene3D" id="6.10.250.1490">
    <property type="match status" value="1"/>
</dbReference>
<dbReference type="SUPFAM" id="SSF56672">
    <property type="entry name" value="DNA/RNA polymerases"/>
    <property type="match status" value="1"/>
</dbReference>
<keyword evidence="13" id="KW-0539">Nucleus</keyword>
<comment type="cofactor">
    <cofactor evidence="1">
        <name>Mg(2+)</name>
        <dbReference type="ChEBI" id="CHEBI:18420"/>
    </cofactor>
</comment>
<reference evidence="17 18" key="1">
    <citation type="submission" date="2013-11" db="EMBL/GenBank/DDBJ databases">
        <title>Draft genome of the bovine lungworm Dictyocaulus viviparus.</title>
        <authorList>
            <person name="Mitreva M."/>
        </authorList>
    </citation>
    <scope>NUCLEOTIDE SEQUENCE [LARGE SCALE GENOMIC DNA]</scope>
    <source>
        <strain evidence="17 18">HannoverDv2000</strain>
    </source>
</reference>
<evidence type="ECO:0000313" key="17">
    <source>
        <dbReference type="EMBL" id="KJH50472.1"/>
    </source>
</evidence>
<dbReference type="GO" id="GO:0003887">
    <property type="term" value="F:DNA-directed DNA polymerase activity"/>
    <property type="evidence" value="ECO:0007669"/>
    <property type="project" value="InterPro"/>
</dbReference>
<dbReference type="STRING" id="29172.A0A0D8Y2S3"/>
<keyword evidence="10" id="KW-0460">Magnesium</keyword>
<keyword evidence="5" id="KW-0237">DNA synthesis</keyword>
<keyword evidence="6" id="KW-0808">Transferase</keyword>
<evidence type="ECO:0000256" key="9">
    <source>
        <dbReference type="ARBA" id="ARBA00022763"/>
    </source>
</evidence>
<dbReference type="InterPro" id="IPR001357">
    <property type="entry name" value="BRCT_dom"/>
</dbReference>
<dbReference type="FunFam" id="3.40.50.10190:FF:000011">
    <property type="entry name" value="DNA repair protein REV1"/>
    <property type="match status" value="1"/>
</dbReference>
<name>A0A0D8Y2S3_DICVI</name>
<dbReference type="InterPro" id="IPR017961">
    <property type="entry name" value="DNA_pol_Y-fam_little_finger"/>
</dbReference>
<gene>
    <name evidence="17" type="ORF">DICVIV_03404</name>
</gene>
<dbReference type="GO" id="GO:0017125">
    <property type="term" value="F:deoxycytidyl transferase activity"/>
    <property type="evidence" value="ECO:0007669"/>
    <property type="project" value="TreeGrafter"/>
</dbReference>
<dbReference type="Proteomes" id="UP000053766">
    <property type="component" value="Unassembled WGS sequence"/>
</dbReference>
<proteinExistence type="inferred from homology"/>
<dbReference type="AlphaFoldDB" id="A0A0D8Y2S3"/>
<sequence>MSQLSRMDVGPMEDDEGNFLNKDESIIILSDNESVYSKESADLFESDENSRDDRGLNEYQDSPSNVQVDLREAQSEPNKCGFPIESGEEEGVKISSNVSQMEKNVSDARSFVCFVFLLFIMLDSRYMQLKKEKLRYQVNVLDYPSNCVSNIFNGVSIFVNGYTDPSALELRQLIQIHGGEYHCYYEYGVTKFIIATSLASAKISKMRREEKIVKPEWIVDCIAAGKLLEVDKYLLLSTQKKNSISAAFCQNMKKEEVDEEPRILDARDPNFLEQYYARSRLHLISTLAQEMKDYVVAMRSDDSHSFIGREALLHLTNENYQSSPGRIIFHVDLDCFFVSVALRNRPDLLNKPVAVTHSKGVSGGFSELASVSYAARQFGVKNGMIVRDAIKLCPNLICLPYLFEDYRIIAKTIYTMVARYTLEIKAVSCDEMYIDCTKLLDELRISDPEEFAQHLREEIRRETGCPASVGIGRSPLIARLATRHAKPDGVYFVLHSETEFFIAKEKVKNLPGMGHHNYSKIIKAFGNVERCSDLQTVSKTTLESVLGRKVADQVYKMCRAEDDEKDFVACNMRKSISCDINYGIRFTKKSEVFHFLRVVAQELEKKLRQAKMVASSVTLKLMVRSSDAPMETAKYLGHGKCDLLSKSSLLEHPTACSQVITMIVLKLFAAISPVVPDIRGIGVQCGRVALVSDVGYSIKSEAISRMFRKRKPKKECREMVQHEESRKDLPLAFNTQPPSFFGEHDVSKVNEELVKYLNNEPQEDTVGVVTDFLFYLLRDGCLSTLTSTCLMLHRELYSFEKKTDPGWLFAVNFIFNSLDEICRKMYGAVMIRPAIECCIEF</sequence>
<evidence type="ECO:0000256" key="2">
    <source>
        <dbReference type="ARBA" id="ARBA00004123"/>
    </source>
</evidence>
<feature type="domain" description="UmuC" evidence="16">
    <location>
        <begin position="328"/>
        <end position="514"/>
    </location>
</feature>
<dbReference type="GO" id="GO:0003684">
    <property type="term" value="F:damaged DNA binding"/>
    <property type="evidence" value="ECO:0007669"/>
    <property type="project" value="InterPro"/>
</dbReference>
<dbReference type="Pfam" id="PF21999">
    <property type="entry name" value="IMS_HHH_1"/>
    <property type="match status" value="1"/>
</dbReference>
<dbReference type="Gene3D" id="3.30.70.270">
    <property type="match status" value="1"/>
</dbReference>
<dbReference type="CDD" id="cd17719">
    <property type="entry name" value="BRCT_Rev1"/>
    <property type="match status" value="1"/>
</dbReference>
<evidence type="ECO:0000256" key="11">
    <source>
        <dbReference type="ARBA" id="ARBA00023125"/>
    </source>
</evidence>
<evidence type="ECO:0000313" key="18">
    <source>
        <dbReference type="Proteomes" id="UP000053766"/>
    </source>
</evidence>
<evidence type="ECO:0000256" key="13">
    <source>
        <dbReference type="ARBA" id="ARBA00023242"/>
    </source>
</evidence>
<dbReference type="GO" id="GO:0046872">
    <property type="term" value="F:metal ion binding"/>
    <property type="evidence" value="ECO:0007669"/>
    <property type="project" value="UniProtKB-KW"/>
</dbReference>
<dbReference type="Gene3D" id="1.10.150.20">
    <property type="entry name" value="5' to 3' exonuclease, C-terminal subdomain"/>
    <property type="match status" value="1"/>
</dbReference>
<dbReference type="GO" id="GO:0070987">
    <property type="term" value="P:error-free translesion synthesis"/>
    <property type="evidence" value="ECO:0007669"/>
    <property type="project" value="TreeGrafter"/>
</dbReference>
<comment type="similarity">
    <text evidence="3">Belongs to the DNA polymerase type-Y family.</text>
</comment>
<organism evidence="17 18">
    <name type="scientific">Dictyocaulus viviparus</name>
    <name type="common">Bovine lungworm</name>
    <dbReference type="NCBI Taxonomy" id="29172"/>
    <lineage>
        <taxon>Eukaryota</taxon>
        <taxon>Metazoa</taxon>
        <taxon>Ecdysozoa</taxon>
        <taxon>Nematoda</taxon>
        <taxon>Chromadorea</taxon>
        <taxon>Rhabditida</taxon>
        <taxon>Rhabditina</taxon>
        <taxon>Rhabditomorpha</taxon>
        <taxon>Strongyloidea</taxon>
        <taxon>Metastrongylidae</taxon>
        <taxon>Dictyocaulus</taxon>
    </lineage>
</organism>
<keyword evidence="11" id="KW-0238">DNA-binding</keyword>
<dbReference type="Gene3D" id="3.40.50.10190">
    <property type="entry name" value="BRCT domain"/>
    <property type="match status" value="1"/>
</dbReference>
<comment type="subcellular location">
    <subcellularLocation>
        <location evidence="2">Nucleus</location>
    </subcellularLocation>
</comment>
<dbReference type="Gene3D" id="3.30.1490.100">
    <property type="entry name" value="DNA polymerase, Y-family, little finger domain"/>
    <property type="match status" value="1"/>
</dbReference>
<keyword evidence="9" id="KW-0227">DNA damage</keyword>
<feature type="region of interest" description="Disordered" evidence="14">
    <location>
        <begin position="1"/>
        <end position="21"/>
    </location>
</feature>
<dbReference type="GO" id="GO:0005634">
    <property type="term" value="C:nucleus"/>
    <property type="evidence" value="ECO:0007669"/>
    <property type="project" value="UniProtKB-SubCell"/>
</dbReference>
<dbReference type="InterPro" id="IPR001126">
    <property type="entry name" value="UmuC"/>
</dbReference>
<evidence type="ECO:0000256" key="6">
    <source>
        <dbReference type="ARBA" id="ARBA00022679"/>
    </source>
</evidence>
<dbReference type="Gene3D" id="3.40.1170.60">
    <property type="match status" value="1"/>
</dbReference>
<evidence type="ECO:0000256" key="4">
    <source>
        <dbReference type="ARBA" id="ARBA00020399"/>
    </source>
</evidence>
<keyword evidence="12" id="KW-0234">DNA repair</keyword>
<evidence type="ECO:0000256" key="12">
    <source>
        <dbReference type="ARBA" id="ARBA00023204"/>
    </source>
</evidence>
<dbReference type="FunFam" id="3.30.1490.100:FF:000001">
    <property type="entry name" value="DNA repair protein REV1"/>
    <property type="match status" value="1"/>
</dbReference>
<dbReference type="Pfam" id="PF11799">
    <property type="entry name" value="IMS_C"/>
    <property type="match status" value="1"/>
</dbReference>
<dbReference type="SUPFAM" id="SSF52113">
    <property type="entry name" value="BRCT domain"/>
    <property type="match status" value="1"/>
</dbReference>
<dbReference type="EMBL" id="KN716205">
    <property type="protein sequence ID" value="KJH50472.1"/>
    <property type="molecule type" value="Genomic_DNA"/>
</dbReference>
<dbReference type="InterPro" id="IPR043502">
    <property type="entry name" value="DNA/RNA_pol_sf"/>
</dbReference>
<feature type="domain" description="BRCT" evidence="15">
    <location>
        <begin position="147"/>
        <end position="235"/>
    </location>
</feature>
<dbReference type="PROSITE" id="PS50172">
    <property type="entry name" value="BRCT"/>
    <property type="match status" value="1"/>
</dbReference>
<accession>A0A0D8Y2S3</accession>
<evidence type="ECO:0000256" key="8">
    <source>
        <dbReference type="ARBA" id="ARBA00022723"/>
    </source>
</evidence>
<evidence type="ECO:0000259" key="16">
    <source>
        <dbReference type="PROSITE" id="PS50173"/>
    </source>
</evidence>
<evidence type="ECO:0000259" key="15">
    <source>
        <dbReference type="PROSITE" id="PS50172"/>
    </source>
</evidence>
<dbReference type="GO" id="GO:0006281">
    <property type="term" value="P:DNA repair"/>
    <property type="evidence" value="ECO:0007669"/>
    <property type="project" value="UniProtKB-KW"/>
</dbReference>
<evidence type="ECO:0000256" key="7">
    <source>
        <dbReference type="ARBA" id="ARBA00022695"/>
    </source>
</evidence>
<dbReference type="FunFam" id="3.40.1170.60:FF:000003">
    <property type="entry name" value="DNA polymerase eta"/>
    <property type="match status" value="1"/>
</dbReference>
<dbReference type="SMART" id="SM00292">
    <property type="entry name" value="BRCT"/>
    <property type="match status" value="1"/>
</dbReference>
<keyword evidence="7" id="KW-0548">Nucleotidyltransferase</keyword>
<dbReference type="SUPFAM" id="SSF100879">
    <property type="entry name" value="Lesion bypass DNA polymerase (Y-family), little finger domain"/>
    <property type="match status" value="1"/>
</dbReference>
<evidence type="ECO:0000256" key="1">
    <source>
        <dbReference type="ARBA" id="ARBA00001946"/>
    </source>
</evidence>
<dbReference type="OrthoDB" id="427711at2759"/>
<dbReference type="InterPro" id="IPR036420">
    <property type="entry name" value="BRCT_dom_sf"/>
</dbReference>
<dbReference type="PANTHER" id="PTHR45990:SF1">
    <property type="entry name" value="DNA REPAIR PROTEIN REV1"/>
    <property type="match status" value="1"/>
</dbReference>
<keyword evidence="18" id="KW-1185">Reference proteome</keyword>
<dbReference type="InterPro" id="IPR036775">
    <property type="entry name" value="DNA_pol_Y-fam_lit_finger_sf"/>
</dbReference>
<evidence type="ECO:0000256" key="3">
    <source>
        <dbReference type="ARBA" id="ARBA00010945"/>
    </source>
</evidence>
<evidence type="ECO:0000256" key="10">
    <source>
        <dbReference type="ARBA" id="ARBA00022842"/>
    </source>
</evidence>
<reference evidence="18" key="2">
    <citation type="journal article" date="2016" name="Sci. Rep.">
        <title>Dictyocaulus viviparus genome, variome and transcriptome elucidate lungworm biology and support future intervention.</title>
        <authorList>
            <person name="McNulty S.N."/>
            <person name="Strube C."/>
            <person name="Rosa B.A."/>
            <person name="Martin J.C."/>
            <person name="Tyagi R."/>
            <person name="Choi Y.J."/>
            <person name="Wang Q."/>
            <person name="Hallsworth Pepin K."/>
            <person name="Zhang X."/>
            <person name="Ozersky P."/>
            <person name="Wilson R.K."/>
            <person name="Sternberg P.W."/>
            <person name="Gasser R.B."/>
            <person name="Mitreva M."/>
        </authorList>
    </citation>
    <scope>NUCLEOTIDE SEQUENCE [LARGE SCALE GENOMIC DNA]</scope>
    <source>
        <strain evidence="18">HannoverDv2000</strain>
    </source>
</reference>
<protein>
    <recommendedName>
        <fullName evidence="4">DNA repair protein REV1</fullName>
    </recommendedName>
</protein>